<feature type="domain" description="SAF" evidence="3">
    <location>
        <begin position="12"/>
        <end position="84"/>
    </location>
</feature>
<dbReference type="OrthoDB" id="9804574at2"/>
<keyword evidence="5" id="KW-1185">Reference proteome</keyword>
<dbReference type="InterPro" id="IPR007392">
    <property type="entry name" value="GD_AH_second"/>
</dbReference>
<dbReference type="AlphaFoldDB" id="H5XPR3"/>
<dbReference type="Gene3D" id="2.30.130.110">
    <property type="match status" value="1"/>
</dbReference>
<dbReference type="Pfam" id="PF08666">
    <property type="entry name" value="SAF"/>
    <property type="match status" value="1"/>
</dbReference>
<evidence type="ECO:0000259" key="3">
    <source>
        <dbReference type="SMART" id="SM00858"/>
    </source>
</evidence>
<evidence type="ECO:0000313" key="4">
    <source>
        <dbReference type="EMBL" id="EHR61141.1"/>
    </source>
</evidence>
<name>H5XPR3_9PSEU</name>
<sequence length="508" mass="52495">MNPDALLLAPDDDVAVVLRGCGDGTPLAVAGREPVVARGNVPGGHKVALREIAAGELVRKYGHVIGVATRDVSPGEHVHVHNLAMPGEASAFASAGAVADVPAPPADLRRTFDGIVRPDGSVATRNYVGVLTTVNCSATVARQIVRRTEDEVAELDGVDGVVALTHGTGCGMAADGDGWRLLRRTLSGYARHPNIGALVVVGLGCEVNAVDSLMAELGVAGHVPVESYTIQDAGGTVEAISRGEKLVRDMGAHLAGTRRRPVAVEHLVLGLQCGGSDAWSGLTANPALGVASDLLVTAGGTSVLGETPEIYGAERMLAQRAVRPEVADALLERITWWEHYTRDHGTTLDGNPSPGNKEGGITTILEKSLGAVAKAGRSPLEAVCGYAEPIPTPGLVFMDTPGYDPVSVTGMVAGGVNLVCFTTGRGSVFGSRPVPTVKLATNADTAARMAGDMDVDCSPIVENGVDVAELGRQVYDHLLDVASGRRSLSEQLGLGGEEMVPWQLGAVL</sequence>
<dbReference type="Pfam" id="PF04295">
    <property type="entry name" value="GD_AH_second"/>
    <property type="match status" value="1"/>
</dbReference>
<dbReference type="RefSeq" id="WP_005456177.1">
    <property type="nucleotide sequence ID" value="NZ_CM001440.1"/>
</dbReference>
<dbReference type="InterPro" id="IPR044144">
    <property type="entry name" value="SAF_UxaA/GarD"/>
</dbReference>
<dbReference type="Pfam" id="PF20629">
    <property type="entry name" value="GD_AH_C"/>
    <property type="match status" value="1"/>
</dbReference>
<protein>
    <submittedName>
        <fullName evidence="4">Altronate dehydratase</fullName>
    </submittedName>
</protein>
<dbReference type="SMART" id="SM00858">
    <property type="entry name" value="SAF"/>
    <property type="match status" value="1"/>
</dbReference>
<dbReference type="HOGENOM" id="CLU_029189_0_0_11"/>
<dbReference type="CDD" id="cd11613">
    <property type="entry name" value="SAF_AH_GD"/>
    <property type="match status" value="1"/>
</dbReference>
<reference evidence="4 5" key="1">
    <citation type="submission" date="2011-11" db="EMBL/GenBank/DDBJ databases">
        <title>The Noncontiguous Finished sequence of Saccharomonospora cyanea NA-134.</title>
        <authorList>
            <consortium name="US DOE Joint Genome Institute"/>
            <person name="Lucas S."/>
            <person name="Han J."/>
            <person name="Lapidus A."/>
            <person name="Cheng J.-F."/>
            <person name="Goodwin L."/>
            <person name="Pitluck S."/>
            <person name="Peters L."/>
            <person name="Ovchinnikova G."/>
            <person name="Lu M."/>
            <person name="Detter J.C."/>
            <person name="Han C."/>
            <person name="Tapia R."/>
            <person name="Land M."/>
            <person name="Hauser L."/>
            <person name="Kyrpides N."/>
            <person name="Ivanova N."/>
            <person name="Pagani I."/>
            <person name="Brambilla E.-M."/>
            <person name="Klenk H.-P."/>
            <person name="Woyke T."/>
        </authorList>
    </citation>
    <scope>NUCLEOTIDE SEQUENCE [LARGE SCALE GENOMIC DNA]</scope>
    <source>
        <strain evidence="4 5">NA-134</strain>
    </source>
</reference>
<organism evidence="4 5">
    <name type="scientific">Saccharomonospora cyanea NA-134</name>
    <dbReference type="NCBI Taxonomy" id="882082"/>
    <lineage>
        <taxon>Bacteria</taxon>
        <taxon>Bacillati</taxon>
        <taxon>Actinomycetota</taxon>
        <taxon>Actinomycetes</taxon>
        <taxon>Pseudonocardiales</taxon>
        <taxon>Pseudonocardiaceae</taxon>
        <taxon>Saccharomonospora</taxon>
    </lineage>
</organism>
<dbReference type="STRING" id="882082.SaccyDRAFT_2257"/>
<dbReference type="InterPro" id="IPR013974">
    <property type="entry name" value="SAF"/>
</dbReference>
<dbReference type="PANTHER" id="PTHR30536:SF5">
    <property type="entry name" value="ALTRONATE DEHYDRATASE"/>
    <property type="match status" value="1"/>
</dbReference>
<evidence type="ECO:0000313" key="5">
    <source>
        <dbReference type="Proteomes" id="UP000002791"/>
    </source>
</evidence>
<gene>
    <name evidence="4" type="ORF">SaccyDRAFT_2257</name>
</gene>
<dbReference type="eggNOG" id="COG2721">
    <property type="taxonomic scope" value="Bacteria"/>
</dbReference>
<dbReference type="GO" id="GO:0016829">
    <property type="term" value="F:lyase activity"/>
    <property type="evidence" value="ECO:0007669"/>
    <property type="project" value="UniProtKB-KW"/>
</dbReference>
<keyword evidence="2" id="KW-0456">Lyase</keyword>
<accession>H5XPR3</accession>
<dbReference type="InterPro" id="IPR048332">
    <property type="entry name" value="GD_AH_C"/>
</dbReference>
<proteinExistence type="inferred from homology"/>
<evidence type="ECO:0000256" key="1">
    <source>
        <dbReference type="ARBA" id="ARBA00010986"/>
    </source>
</evidence>
<comment type="similarity">
    <text evidence="1">Belongs to the UxaA family.</text>
</comment>
<dbReference type="Proteomes" id="UP000002791">
    <property type="component" value="Chromosome"/>
</dbReference>
<dbReference type="EMBL" id="CM001440">
    <property type="protein sequence ID" value="EHR61141.1"/>
    <property type="molecule type" value="Genomic_DNA"/>
</dbReference>
<dbReference type="PANTHER" id="PTHR30536">
    <property type="entry name" value="ALTRONATE/GALACTARATE DEHYDRATASE"/>
    <property type="match status" value="1"/>
</dbReference>
<dbReference type="GO" id="GO:0019698">
    <property type="term" value="P:D-galacturonate catabolic process"/>
    <property type="evidence" value="ECO:0007669"/>
    <property type="project" value="TreeGrafter"/>
</dbReference>
<dbReference type="InterPro" id="IPR052172">
    <property type="entry name" value="UxaA_altronate/galactarate_dh"/>
</dbReference>
<evidence type="ECO:0000256" key="2">
    <source>
        <dbReference type="ARBA" id="ARBA00023239"/>
    </source>
</evidence>